<sequence>MAHFDLWYLEYLCAIPGGQLFSHLQVSSTATISDKEIDPEALMSTSHHPESPISMEKQDARVARD</sequence>
<accession>A0A1R3RAE7</accession>
<proteinExistence type="predicted"/>
<dbReference type="Proteomes" id="UP000188318">
    <property type="component" value="Unassembled WGS sequence"/>
</dbReference>
<feature type="compositionally biased region" description="Basic and acidic residues" evidence="1">
    <location>
        <begin position="56"/>
        <end position="65"/>
    </location>
</feature>
<evidence type="ECO:0000313" key="2">
    <source>
        <dbReference type="EMBL" id="OOF91456.1"/>
    </source>
</evidence>
<name>A0A1R3RAE7_ASPC5</name>
<evidence type="ECO:0000313" key="3">
    <source>
        <dbReference type="Proteomes" id="UP000188318"/>
    </source>
</evidence>
<dbReference type="AlphaFoldDB" id="A0A1R3RAE7"/>
<reference evidence="3" key="1">
    <citation type="journal article" date="2017" name="Genome Biol.">
        <title>Comparative genomics reveals high biological diversity and specific adaptations in the industrially and medically important fungal genus Aspergillus.</title>
        <authorList>
            <person name="de Vries R.P."/>
            <person name="Riley R."/>
            <person name="Wiebenga A."/>
            <person name="Aguilar-Osorio G."/>
            <person name="Amillis S."/>
            <person name="Uchima C.A."/>
            <person name="Anderluh G."/>
            <person name="Asadollahi M."/>
            <person name="Askin M."/>
            <person name="Barry K."/>
            <person name="Battaglia E."/>
            <person name="Bayram O."/>
            <person name="Benocci T."/>
            <person name="Braus-Stromeyer S.A."/>
            <person name="Caldana C."/>
            <person name="Canovas D."/>
            <person name="Cerqueira G.C."/>
            <person name="Chen F."/>
            <person name="Chen W."/>
            <person name="Choi C."/>
            <person name="Clum A."/>
            <person name="Dos Santos R.A."/>
            <person name="Damasio A.R."/>
            <person name="Diallinas G."/>
            <person name="Emri T."/>
            <person name="Fekete E."/>
            <person name="Flipphi M."/>
            <person name="Freyberg S."/>
            <person name="Gallo A."/>
            <person name="Gournas C."/>
            <person name="Habgood R."/>
            <person name="Hainaut M."/>
            <person name="Harispe M.L."/>
            <person name="Henrissat B."/>
            <person name="Hilden K.S."/>
            <person name="Hope R."/>
            <person name="Hossain A."/>
            <person name="Karabika E."/>
            <person name="Karaffa L."/>
            <person name="Karanyi Z."/>
            <person name="Krasevec N."/>
            <person name="Kuo A."/>
            <person name="Kusch H."/>
            <person name="LaButti K."/>
            <person name="Lagendijk E.L."/>
            <person name="Lapidus A."/>
            <person name="Levasseur A."/>
            <person name="Lindquist E."/>
            <person name="Lipzen A."/>
            <person name="Logrieco A.F."/>
            <person name="MacCabe A."/>
            <person name="Maekelae M.R."/>
            <person name="Malavazi I."/>
            <person name="Melin P."/>
            <person name="Meyer V."/>
            <person name="Mielnichuk N."/>
            <person name="Miskei M."/>
            <person name="Molnar A.P."/>
            <person name="Mule G."/>
            <person name="Ngan C.Y."/>
            <person name="Orejas M."/>
            <person name="Orosz E."/>
            <person name="Ouedraogo J.P."/>
            <person name="Overkamp K.M."/>
            <person name="Park H.-S."/>
            <person name="Perrone G."/>
            <person name="Piumi F."/>
            <person name="Punt P.J."/>
            <person name="Ram A.F."/>
            <person name="Ramon A."/>
            <person name="Rauscher S."/>
            <person name="Record E."/>
            <person name="Riano-Pachon D.M."/>
            <person name="Robert V."/>
            <person name="Roehrig J."/>
            <person name="Ruller R."/>
            <person name="Salamov A."/>
            <person name="Salih N.S."/>
            <person name="Samson R.A."/>
            <person name="Sandor E."/>
            <person name="Sanguinetti M."/>
            <person name="Schuetze T."/>
            <person name="Sepcic K."/>
            <person name="Shelest E."/>
            <person name="Sherlock G."/>
            <person name="Sophianopoulou V."/>
            <person name="Squina F.M."/>
            <person name="Sun H."/>
            <person name="Susca A."/>
            <person name="Todd R.B."/>
            <person name="Tsang A."/>
            <person name="Unkles S.E."/>
            <person name="van de Wiele N."/>
            <person name="van Rossen-Uffink D."/>
            <person name="Oliveira J.V."/>
            <person name="Vesth T.C."/>
            <person name="Visser J."/>
            <person name="Yu J.-H."/>
            <person name="Zhou M."/>
            <person name="Andersen M.R."/>
            <person name="Archer D.B."/>
            <person name="Baker S.E."/>
            <person name="Benoit I."/>
            <person name="Brakhage A.A."/>
            <person name="Braus G.H."/>
            <person name="Fischer R."/>
            <person name="Frisvad J.C."/>
            <person name="Goldman G.H."/>
            <person name="Houbraken J."/>
            <person name="Oakley B."/>
            <person name="Pocsi I."/>
            <person name="Scazzocchio C."/>
            <person name="Seiboth B."/>
            <person name="vanKuyk P.A."/>
            <person name="Wortman J."/>
            <person name="Dyer P.S."/>
            <person name="Grigoriev I.V."/>
        </authorList>
    </citation>
    <scope>NUCLEOTIDE SEQUENCE [LARGE SCALE GENOMIC DNA]</scope>
    <source>
        <strain evidence="3">ITEM 5010</strain>
    </source>
</reference>
<gene>
    <name evidence="2" type="ORF">ASPCADRAFT_211274</name>
</gene>
<feature type="region of interest" description="Disordered" evidence="1">
    <location>
        <begin position="38"/>
        <end position="65"/>
    </location>
</feature>
<evidence type="ECO:0000256" key="1">
    <source>
        <dbReference type="SAM" id="MobiDB-lite"/>
    </source>
</evidence>
<dbReference type="OrthoDB" id="4505108at2759"/>
<organism evidence="2 3">
    <name type="scientific">Aspergillus carbonarius (strain ITEM 5010)</name>
    <dbReference type="NCBI Taxonomy" id="602072"/>
    <lineage>
        <taxon>Eukaryota</taxon>
        <taxon>Fungi</taxon>
        <taxon>Dikarya</taxon>
        <taxon>Ascomycota</taxon>
        <taxon>Pezizomycotina</taxon>
        <taxon>Eurotiomycetes</taxon>
        <taxon>Eurotiomycetidae</taxon>
        <taxon>Eurotiales</taxon>
        <taxon>Aspergillaceae</taxon>
        <taxon>Aspergillus</taxon>
        <taxon>Aspergillus subgen. Circumdati</taxon>
    </lineage>
</organism>
<dbReference type="VEuPathDB" id="FungiDB:ASPCADRAFT_211274"/>
<keyword evidence="3" id="KW-1185">Reference proteome</keyword>
<protein>
    <submittedName>
        <fullName evidence="2">Uncharacterized protein</fullName>
    </submittedName>
</protein>
<dbReference type="EMBL" id="KV907511">
    <property type="protein sequence ID" value="OOF91456.1"/>
    <property type="molecule type" value="Genomic_DNA"/>
</dbReference>